<accession>A0A4U5LYW5</accession>
<evidence type="ECO:0000256" key="3">
    <source>
        <dbReference type="ARBA" id="ARBA00022704"/>
    </source>
</evidence>
<dbReference type="Pfam" id="PF00031">
    <property type="entry name" value="Cystatin"/>
    <property type="match status" value="1"/>
</dbReference>
<dbReference type="PROSITE" id="PS00287">
    <property type="entry name" value="CYSTATIN"/>
    <property type="match status" value="1"/>
</dbReference>
<dbReference type="GO" id="GO:0005615">
    <property type="term" value="C:extracellular space"/>
    <property type="evidence" value="ECO:0007669"/>
    <property type="project" value="TreeGrafter"/>
</dbReference>
<dbReference type="PANTHER" id="PTHR46186:SF2">
    <property type="entry name" value="CYSTATIN"/>
    <property type="match status" value="1"/>
</dbReference>
<organism evidence="5 6">
    <name type="scientific">Steinernema carpocapsae</name>
    <name type="common">Entomopathogenic nematode</name>
    <dbReference type="NCBI Taxonomy" id="34508"/>
    <lineage>
        <taxon>Eukaryota</taxon>
        <taxon>Metazoa</taxon>
        <taxon>Ecdysozoa</taxon>
        <taxon>Nematoda</taxon>
        <taxon>Chromadorea</taxon>
        <taxon>Rhabditida</taxon>
        <taxon>Tylenchina</taxon>
        <taxon>Panagrolaimomorpha</taxon>
        <taxon>Strongyloidoidea</taxon>
        <taxon>Steinernematidae</taxon>
        <taxon>Steinernema</taxon>
    </lineage>
</organism>
<keyword evidence="2" id="KW-0646">Protease inhibitor</keyword>
<reference evidence="5 6" key="1">
    <citation type="journal article" date="2015" name="Genome Biol.">
        <title>Comparative genomics of Steinernema reveals deeply conserved gene regulatory networks.</title>
        <authorList>
            <person name="Dillman A.R."/>
            <person name="Macchietto M."/>
            <person name="Porter C.F."/>
            <person name="Rogers A."/>
            <person name="Williams B."/>
            <person name="Antoshechkin I."/>
            <person name="Lee M.M."/>
            <person name="Goodwin Z."/>
            <person name="Lu X."/>
            <person name="Lewis E.E."/>
            <person name="Goodrich-Blair H."/>
            <person name="Stock S.P."/>
            <person name="Adams B.J."/>
            <person name="Sternberg P.W."/>
            <person name="Mortazavi A."/>
        </authorList>
    </citation>
    <scope>NUCLEOTIDE SEQUENCE [LARGE SCALE GENOMIC DNA]</scope>
    <source>
        <strain evidence="5 6">ALL</strain>
    </source>
</reference>
<comment type="caution">
    <text evidence="5">The sequence shown here is derived from an EMBL/GenBank/DDBJ whole genome shotgun (WGS) entry which is preliminary data.</text>
</comment>
<evidence type="ECO:0000259" key="4">
    <source>
        <dbReference type="SMART" id="SM00043"/>
    </source>
</evidence>
<dbReference type="GO" id="GO:0004869">
    <property type="term" value="F:cysteine-type endopeptidase inhibitor activity"/>
    <property type="evidence" value="ECO:0007669"/>
    <property type="project" value="UniProtKB-KW"/>
</dbReference>
<keyword evidence="3" id="KW-0789">Thiol protease inhibitor</keyword>
<dbReference type="SUPFAM" id="SSF54403">
    <property type="entry name" value="Cystatin/monellin"/>
    <property type="match status" value="1"/>
</dbReference>
<dbReference type="CDD" id="cd00042">
    <property type="entry name" value="CY"/>
    <property type="match status" value="1"/>
</dbReference>
<reference evidence="5 6" key="2">
    <citation type="journal article" date="2019" name="G3 (Bethesda)">
        <title>Hybrid Assembly of the Genome of the Entomopathogenic Nematode Steinernema carpocapsae Identifies the X-Chromosome.</title>
        <authorList>
            <person name="Serra L."/>
            <person name="Macchietto M."/>
            <person name="Macias-Munoz A."/>
            <person name="McGill C.J."/>
            <person name="Rodriguez I.M."/>
            <person name="Rodriguez B."/>
            <person name="Murad R."/>
            <person name="Mortazavi A."/>
        </authorList>
    </citation>
    <scope>NUCLEOTIDE SEQUENCE [LARGE SCALE GENOMIC DNA]</scope>
    <source>
        <strain evidence="5 6">ALL</strain>
    </source>
</reference>
<dbReference type="OrthoDB" id="110606at2759"/>
<dbReference type="GO" id="GO:0005737">
    <property type="term" value="C:cytoplasm"/>
    <property type="evidence" value="ECO:0007669"/>
    <property type="project" value="TreeGrafter"/>
</dbReference>
<dbReference type="Proteomes" id="UP000298663">
    <property type="component" value="Unassembled WGS sequence"/>
</dbReference>
<dbReference type="Gene3D" id="3.10.450.10">
    <property type="match status" value="1"/>
</dbReference>
<dbReference type="STRING" id="34508.A0A4U5LYW5"/>
<dbReference type="InterPro" id="IPR000010">
    <property type="entry name" value="Cystatin_dom"/>
</dbReference>
<evidence type="ECO:0000256" key="1">
    <source>
        <dbReference type="ARBA" id="ARBA00009403"/>
    </source>
</evidence>
<dbReference type="AlphaFoldDB" id="A0A4U5LYW5"/>
<dbReference type="EMBL" id="AZBU02000011">
    <property type="protein sequence ID" value="TKR61452.1"/>
    <property type="molecule type" value="Genomic_DNA"/>
</dbReference>
<keyword evidence="6" id="KW-1185">Reference proteome</keyword>
<name>A0A4U5LYW5_STECR</name>
<protein>
    <recommendedName>
        <fullName evidence="4">Cystatin domain-containing protein</fullName>
    </recommendedName>
</protein>
<dbReference type="GO" id="GO:0031982">
    <property type="term" value="C:vesicle"/>
    <property type="evidence" value="ECO:0007669"/>
    <property type="project" value="TreeGrafter"/>
</dbReference>
<dbReference type="PANTHER" id="PTHR46186">
    <property type="entry name" value="CYSTATIN"/>
    <property type="match status" value="1"/>
</dbReference>
<gene>
    <name evidence="5" type="ORF">L596_028557</name>
</gene>
<evidence type="ECO:0000313" key="6">
    <source>
        <dbReference type="Proteomes" id="UP000298663"/>
    </source>
</evidence>
<comment type="similarity">
    <text evidence="1">Belongs to the cystatin family.</text>
</comment>
<dbReference type="InterPro" id="IPR018073">
    <property type="entry name" value="Prot_inh_cystat_CS"/>
</dbReference>
<feature type="domain" description="Cystatin" evidence="4">
    <location>
        <begin position="145"/>
        <end position="257"/>
    </location>
</feature>
<dbReference type="SMART" id="SM00043">
    <property type="entry name" value="CY"/>
    <property type="match status" value="1"/>
</dbReference>
<dbReference type="InterPro" id="IPR046350">
    <property type="entry name" value="Cystatin_sf"/>
</dbReference>
<evidence type="ECO:0000313" key="5">
    <source>
        <dbReference type="EMBL" id="TKR61452.1"/>
    </source>
</evidence>
<sequence>MLEEFKVMQGSISRSAQNVVTAFTAKMKTHCYYSDFAFYANGGQSDRFKTTTTYDQLKTKKCQLKKGGQQFLHNFEVYKKVWVNHIEATITKTTALKILVRTDFATKCVSFKSHHVETFNMKTFLSALLLQVAVTYVYSQNIEGPMGGGLSDMDPKSSELDVYKWAAIKEINAKNKDAVHLVPIEIVKAQSQVVAGMNYFLIIKVGQSECSKKTTTHEQLKAKKCQLNKRGKQFLYDVVVYDVPWEKKTTVTINKTTAL</sequence>
<proteinExistence type="inferred from homology"/>
<evidence type="ECO:0000256" key="2">
    <source>
        <dbReference type="ARBA" id="ARBA00022690"/>
    </source>
</evidence>